<dbReference type="EMBL" id="JBHMFA010000001">
    <property type="protein sequence ID" value="MFB9104038.1"/>
    <property type="molecule type" value="Genomic_DNA"/>
</dbReference>
<gene>
    <name evidence="1" type="ORF">ACFFU1_03930</name>
</gene>
<evidence type="ECO:0008006" key="3">
    <source>
        <dbReference type="Google" id="ProtNLM"/>
    </source>
</evidence>
<comment type="caution">
    <text evidence="1">The sequence shown here is derived from an EMBL/GenBank/DDBJ whole genome shotgun (WGS) entry which is preliminary data.</text>
</comment>
<dbReference type="InterPro" id="IPR036514">
    <property type="entry name" value="SGNH_hydro_sf"/>
</dbReference>
<reference evidence="1 2" key="1">
    <citation type="submission" date="2024-09" db="EMBL/GenBank/DDBJ databases">
        <authorList>
            <person name="Sun Q."/>
            <person name="Mori K."/>
        </authorList>
    </citation>
    <scope>NUCLEOTIDE SEQUENCE [LARGE SCALE GENOMIC DNA]</scope>
    <source>
        <strain evidence="1 2">CECT 8300</strain>
    </source>
</reference>
<dbReference type="Gene3D" id="3.40.50.1110">
    <property type="entry name" value="SGNH hydrolase"/>
    <property type="match status" value="1"/>
</dbReference>
<sequence>MITLLIFEVCFRLSVIDFYRLEAEALNTSENLKVENAVDYLVFGDSFSATSSEINYIDMLRKRNPELSFFNVSVPGIGIREVNTFAATKIRKHKPKAIIYQIYVGNDLIDVNHLWCFENVSLFRNMYWETSDYLLGVKYLNQKSTLLKPRESLRAVTMAIDQFKPEYYNIRTRQYLNCNPSYLDHTVRLKANFKERYKAWIGHMNVFLESIPNDIPVYLVWVPHCGQVNQSYLENMKSMGAIFSDDHALSMINYPFLEGAKQDLSVFSNVKHLNPLGKLQEKNTPSYPLYFANDPHFNKNGNVVLSDFLQNHIPFSKKTF</sequence>
<dbReference type="Proteomes" id="UP001589590">
    <property type="component" value="Unassembled WGS sequence"/>
</dbReference>
<evidence type="ECO:0000313" key="1">
    <source>
        <dbReference type="EMBL" id="MFB9104038.1"/>
    </source>
</evidence>
<organism evidence="1 2">
    <name type="scientific">Algibacter miyuki</name>
    <dbReference type="NCBI Taxonomy" id="1306933"/>
    <lineage>
        <taxon>Bacteria</taxon>
        <taxon>Pseudomonadati</taxon>
        <taxon>Bacteroidota</taxon>
        <taxon>Flavobacteriia</taxon>
        <taxon>Flavobacteriales</taxon>
        <taxon>Flavobacteriaceae</taxon>
        <taxon>Algibacter</taxon>
    </lineage>
</organism>
<dbReference type="SUPFAM" id="SSF52266">
    <property type="entry name" value="SGNH hydrolase"/>
    <property type="match status" value="1"/>
</dbReference>
<protein>
    <recommendedName>
        <fullName evidence="3">SGNH hydrolase-type esterase domain-containing protein</fullName>
    </recommendedName>
</protein>
<dbReference type="RefSeq" id="WP_290268344.1">
    <property type="nucleotide sequence ID" value="NZ_JAUFQP010000004.1"/>
</dbReference>
<accession>A0ABV5GWU4</accession>
<keyword evidence="2" id="KW-1185">Reference proteome</keyword>
<proteinExistence type="predicted"/>
<name>A0ABV5GWU4_9FLAO</name>
<evidence type="ECO:0000313" key="2">
    <source>
        <dbReference type="Proteomes" id="UP001589590"/>
    </source>
</evidence>